<keyword evidence="1" id="KW-0472">Membrane</keyword>
<feature type="domain" description="Acyltransferase 3" evidence="2">
    <location>
        <begin position="19"/>
        <end position="318"/>
    </location>
</feature>
<proteinExistence type="predicted"/>
<evidence type="ECO:0000256" key="1">
    <source>
        <dbReference type="SAM" id="Phobius"/>
    </source>
</evidence>
<feature type="transmembrane region" description="Helical" evidence="1">
    <location>
        <begin position="129"/>
        <end position="148"/>
    </location>
</feature>
<feature type="transmembrane region" description="Helical" evidence="1">
    <location>
        <begin position="214"/>
        <end position="233"/>
    </location>
</feature>
<feature type="transmembrane region" description="Helical" evidence="1">
    <location>
        <begin position="184"/>
        <end position="202"/>
    </location>
</feature>
<feature type="transmembrane region" description="Helical" evidence="1">
    <location>
        <begin position="73"/>
        <end position="93"/>
    </location>
</feature>
<keyword evidence="3" id="KW-0012">Acyltransferase</keyword>
<feature type="transmembrane region" description="Helical" evidence="1">
    <location>
        <begin position="270"/>
        <end position="288"/>
    </location>
</feature>
<dbReference type="InterPro" id="IPR002656">
    <property type="entry name" value="Acyl_transf_3_dom"/>
</dbReference>
<evidence type="ECO:0000313" key="3">
    <source>
        <dbReference type="EMBL" id="KUZ83871.1"/>
    </source>
</evidence>
<accession>A0A117XW74</accession>
<feature type="transmembrane region" description="Helical" evidence="1">
    <location>
        <begin position="308"/>
        <end position="329"/>
    </location>
</feature>
<name>A0A117XW74_9BURK</name>
<dbReference type="EMBL" id="LOTN01000059">
    <property type="protein sequence ID" value="KUZ83871.1"/>
    <property type="molecule type" value="Genomic_DNA"/>
</dbReference>
<feature type="transmembrane region" description="Helical" evidence="1">
    <location>
        <begin position="239"/>
        <end position="258"/>
    </location>
</feature>
<evidence type="ECO:0000313" key="4">
    <source>
        <dbReference type="Proteomes" id="UP000065521"/>
    </source>
</evidence>
<dbReference type="Pfam" id="PF01757">
    <property type="entry name" value="Acyl_transf_3"/>
    <property type="match status" value="1"/>
</dbReference>
<feature type="transmembrane region" description="Helical" evidence="1">
    <location>
        <begin position="155"/>
        <end position="172"/>
    </location>
</feature>
<feature type="transmembrane region" description="Helical" evidence="1">
    <location>
        <begin position="41"/>
        <end position="61"/>
    </location>
</feature>
<keyword evidence="3" id="KW-0808">Transferase</keyword>
<dbReference type="PANTHER" id="PTHR23028">
    <property type="entry name" value="ACETYLTRANSFERASE"/>
    <property type="match status" value="1"/>
</dbReference>
<dbReference type="InterPro" id="IPR050879">
    <property type="entry name" value="Acyltransferase_3"/>
</dbReference>
<organism evidence="3 4">
    <name type="scientific">Burkholderia ubonensis</name>
    <dbReference type="NCBI Taxonomy" id="101571"/>
    <lineage>
        <taxon>Bacteria</taxon>
        <taxon>Pseudomonadati</taxon>
        <taxon>Pseudomonadota</taxon>
        <taxon>Betaproteobacteria</taxon>
        <taxon>Burkholderiales</taxon>
        <taxon>Burkholderiaceae</taxon>
        <taxon>Burkholderia</taxon>
        <taxon>Burkholderia cepacia complex</taxon>
    </lineage>
</organism>
<keyword evidence="1" id="KW-1133">Transmembrane helix</keyword>
<dbReference type="GO" id="GO:0016747">
    <property type="term" value="F:acyltransferase activity, transferring groups other than amino-acyl groups"/>
    <property type="evidence" value="ECO:0007669"/>
    <property type="project" value="InterPro"/>
</dbReference>
<dbReference type="PANTHER" id="PTHR23028:SF131">
    <property type="entry name" value="BLR2367 PROTEIN"/>
    <property type="match status" value="1"/>
</dbReference>
<reference evidence="3 4" key="1">
    <citation type="submission" date="2015-11" db="EMBL/GenBank/DDBJ databases">
        <title>Expanding the genomic diversity of Burkholderia species for the development of highly accurate diagnostics.</title>
        <authorList>
            <person name="Sahl J."/>
            <person name="Keim P."/>
            <person name="Wagner D."/>
        </authorList>
    </citation>
    <scope>NUCLEOTIDE SEQUENCE [LARGE SCALE GENOMIC DNA]</scope>
    <source>
        <strain evidence="3 4">RF32-BP4</strain>
    </source>
</reference>
<protein>
    <submittedName>
        <fullName evidence="3">Acyltransferase</fullName>
    </submittedName>
</protein>
<dbReference type="Proteomes" id="UP000065521">
    <property type="component" value="Unassembled WGS sequence"/>
</dbReference>
<dbReference type="GO" id="GO:0000271">
    <property type="term" value="P:polysaccharide biosynthetic process"/>
    <property type="evidence" value="ECO:0007669"/>
    <property type="project" value="TreeGrafter"/>
</dbReference>
<sequence length="351" mass="37715">MSQGANLTTVDQRGGVFQNIQCARALAALTVVGYHMGVLPFGQGGVDIFFVISGFIMSLVAPREGRTFFRKRLIRIVPLYWLTTLGVFAIAAWKPLWLNSTTAGIDYLAKSLLFIPYVKDSGHWGPLNLNGWTLEYEMLFYVVVAAALMRVRTRYATAVATLLLALFCLYVATVGTPSAVVDHLGQPFVLEFGLGVLAYWALETGVARRVAPSVWAASAVASVVAIASFQVFLGTPAGVARVATWGGPACLLVVALIALDLHGWTIANRLIAALGSASYAIYLVHPYVIGIATKIVKVRIGLDTPLGVAATLGVLAVVCTSGYACHVWIEKPMLAALNRWFAVSRRSPRTS</sequence>
<comment type="caution">
    <text evidence="3">The sequence shown here is derived from an EMBL/GenBank/DDBJ whole genome shotgun (WGS) entry which is preliminary data.</text>
</comment>
<dbReference type="GO" id="GO:0016020">
    <property type="term" value="C:membrane"/>
    <property type="evidence" value="ECO:0007669"/>
    <property type="project" value="TreeGrafter"/>
</dbReference>
<gene>
    <name evidence="3" type="ORF">WI38_26685</name>
</gene>
<keyword evidence="1" id="KW-0812">Transmembrane</keyword>
<evidence type="ECO:0000259" key="2">
    <source>
        <dbReference type="Pfam" id="PF01757"/>
    </source>
</evidence>
<dbReference type="AlphaFoldDB" id="A0A117XW74"/>